<name>A0A255EG32_9ACTN</name>
<organism evidence="7 8">
    <name type="scientific">Parenemella sanctibonifatiensis</name>
    <dbReference type="NCBI Taxonomy" id="2016505"/>
    <lineage>
        <taxon>Bacteria</taxon>
        <taxon>Bacillati</taxon>
        <taxon>Actinomycetota</taxon>
        <taxon>Actinomycetes</taxon>
        <taxon>Propionibacteriales</taxon>
        <taxon>Propionibacteriaceae</taxon>
        <taxon>Parenemella</taxon>
    </lineage>
</organism>
<dbReference type="PANTHER" id="PTHR30055:SF234">
    <property type="entry name" value="HTH-TYPE TRANSCRIPTIONAL REGULATOR BETI"/>
    <property type="match status" value="1"/>
</dbReference>
<sequence length="244" mass="25560">MRSTPAGSAPRVEDLTVRARIRDTAIRMVASEGLQVPLRAIAAEAGVSAALILHHYGSRAGLMAACDAAVVEVMGETKSEVLMPGGGASALMIQLSQIEGYAPVVGYVLRCLQAGGSFARQLVDALVEETESYLADAVDAGMVSPSQAPEQRARLLVEQALGGMLVAIATDGTPSIDELPGWFRRYSGRILTPALELYTVPLLTDPSLLEAYASSQTPTSPTVPMTDRSEAPATPTSGEESPHV</sequence>
<dbReference type="Pfam" id="PF17933">
    <property type="entry name" value="TetR_C_25"/>
    <property type="match status" value="1"/>
</dbReference>
<feature type="compositionally biased region" description="Polar residues" evidence="5">
    <location>
        <begin position="234"/>
        <end position="244"/>
    </location>
</feature>
<feature type="region of interest" description="Disordered" evidence="5">
    <location>
        <begin position="214"/>
        <end position="244"/>
    </location>
</feature>
<evidence type="ECO:0000256" key="5">
    <source>
        <dbReference type="SAM" id="MobiDB-lite"/>
    </source>
</evidence>
<protein>
    <submittedName>
        <fullName evidence="7">TetR family transcriptional regulator</fullName>
    </submittedName>
</protein>
<accession>A0A255EG32</accession>
<keyword evidence="1" id="KW-0805">Transcription regulation</keyword>
<dbReference type="RefSeq" id="WP_094449581.1">
    <property type="nucleotide sequence ID" value="NZ_NMVI01000005.1"/>
</dbReference>
<dbReference type="AlphaFoldDB" id="A0A255EG32"/>
<gene>
    <name evidence="7" type="ORF">CGZ92_01250</name>
</gene>
<dbReference type="GO" id="GO:0003700">
    <property type="term" value="F:DNA-binding transcription factor activity"/>
    <property type="evidence" value="ECO:0007669"/>
    <property type="project" value="TreeGrafter"/>
</dbReference>
<comment type="caution">
    <text evidence="7">The sequence shown here is derived from an EMBL/GenBank/DDBJ whole genome shotgun (WGS) entry which is preliminary data.</text>
</comment>
<dbReference type="Pfam" id="PF00440">
    <property type="entry name" value="TetR_N"/>
    <property type="match status" value="1"/>
</dbReference>
<evidence type="ECO:0000256" key="3">
    <source>
        <dbReference type="ARBA" id="ARBA00023163"/>
    </source>
</evidence>
<evidence type="ECO:0000313" key="7">
    <source>
        <dbReference type="EMBL" id="OYN90488.1"/>
    </source>
</evidence>
<evidence type="ECO:0000256" key="4">
    <source>
        <dbReference type="PROSITE-ProRule" id="PRU00335"/>
    </source>
</evidence>
<dbReference type="PROSITE" id="PS50977">
    <property type="entry name" value="HTH_TETR_2"/>
    <property type="match status" value="1"/>
</dbReference>
<evidence type="ECO:0000256" key="1">
    <source>
        <dbReference type="ARBA" id="ARBA00023015"/>
    </source>
</evidence>
<keyword evidence="3" id="KW-0804">Transcription</keyword>
<feature type="domain" description="HTH tetR-type" evidence="6">
    <location>
        <begin position="15"/>
        <end position="74"/>
    </location>
</feature>
<proteinExistence type="predicted"/>
<feature type="compositionally biased region" description="Polar residues" evidence="5">
    <location>
        <begin position="214"/>
        <end position="223"/>
    </location>
</feature>
<dbReference type="InterPro" id="IPR041484">
    <property type="entry name" value="TetR_C_25"/>
</dbReference>
<dbReference type="InterPro" id="IPR050109">
    <property type="entry name" value="HTH-type_TetR-like_transc_reg"/>
</dbReference>
<dbReference type="SUPFAM" id="SSF46689">
    <property type="entry name" value="Homeodomain-like"/>
    <property type="match status" value="1"/>
</dbReference>
<evidence type="ECO:0000259" key="6">
    <source>
        <dbReference type="PROSITE" id="PS50977"/>
    </source>
</evidence>
<reference evidence="7 8" key="1">
    <citation type="submission" date="2017-07" db="EMBL/GenBank/DDBJ databases">
        <title>Draft whole genome sequences of clinical Proprionibacteriaceae strains.</title>
        <authorList>
            <person name="Bernier A.-M."/>
            <person name="Bernard K."/>
            <person name="Domingo M.-C."/>
        </authorList>
    </citation>
    <scope>NUCLEOTIDE SEQUENCE [LARGE SCALE GENOMIC DNA]</scope>
    <source>
        <strain evidence="7 8">NML 160184</strain>
    </source>
</reference>
<dbReference type="PANTHER" id="PTHR30055">
    <property type="entry name" value="HTH-TYPE TRANSCRIPTIONAL REGULATOR RUTR"/>
    <property type="match status" value="1"/>
</dbReference>
<dbReference type="SUPFAM" id="SSF48498">
    <property type="entry name" value="Tetracyclin repressor-like, C-terminal domain"/>
    <property type="match status" value="1"/>
</dbReference>
<evidence type="ECO:0000313" key="8">
    <source>
        <dbReference type="Proteomes" id="UP000216533"/>
    </source>
</evidence>
<evidence type="ECO:0000256" key="2">
    <source>
        <dbReference type="ARBA" id="ARBA00023125"/>
    </source>
</evidence>
<dbReference type="InterPro" id="IPR009057">
    <property type="entry name" value="Homeodomain-like_sf"/>
</dbReference>
<dbReference type="EMBL" id="NMVI01000005">
    <property type="protein sequence ID" value="OYN90488.1"/>
    <property type="molecule type" value="Genomic_DNA"/>
</dbReference>
<dbReference type="GO" id="GO:0000976">
    <property type="term" value="F:transcription cis-regulatory region binding"/>
    <property type="evidence" value="ECO:0007669"/>
    <property type="project" value="TreeGrafter"/>
</dbReference>
<dbReference type="Proteomes" id="UP000216533">
    <property type="component" value="Unassembled WGS sequence"/>
</dbReference>
<dbReference type="InterPro" id="IPR036271">
    <property type="entry name" value="Tet_transcr_reg_TetR-rel_C_sf"/>
</dbReference>
<feature type="DNA-binding region" description="H-T-H motif" evidence="4">
    <location>
        <begin position="37"/>
        <end position="56"/>
    </location>
</feature>
<dbReference type="Gene3D" id="1.10.357.10">
    <property type="entry name" value="Tetracycline Repressor, domain 2"/>
    <property type="match status" value="1"/>
</dbReference>
<dbReference type="InterPro" id="IPR001647">
    <property type="entry name" value="HTH_TetR"/>
</dbReference>
<keyword evidence="2 4" id="KW-0238">DNA-binding</keyword>